<feature type="transmembrane region" description="Helical" evidence="1">
    <location>
        <begin position="37"/>
        <end position="56"/>
    </location>
</feature>
<keyword evidence="1" id="KW-0812">Transmembrane</keyword>
<protein>
    <submittedName>
        <fullName evidence="2">Uncharacterized protein</fullName>
    </submittedName>
</protein>
<keyword evidence="1" id="KW-0472">Membrane</keyword>
<gene>
    <name evidence="2" type="ORF">MNBD_ACTINO01-200</name>
</gene>
<proteinExistence type="predicted"/>
<evidence type="ECO:0000313" key="2">
    <source>
        <dbReference type="EMBL" id="VAW04343.1"/>
    </source>
</evidence>
<evidence type="ECO:0000256" key="1">
    <source>
        <dbReference type="SAM" id="Phobius"/>
    </source>
</evidence>
<organism evidence="2">
    <name type="scientific">hydrothermal vent metagenome</name>
    <dbReference type="NCBI Taxonomy" id="652676"/>
    <lineage>
        <taxon>unclassified sequences</taxon>
        <taxon>metagenomes</taxon>
        <taxon>ecological metagenomes</taxon>
    </lineage>
</organism>
<sequence length="62" mass="6509">MRALKIAGGAILTMMGIVWTLQGFGASYVPTSFMTNAIEWILIGLITAAAGVTLVARSARKP</sequence>
<dbReference type="AlphaFoldDB" id="A0A3B0SJG3"/>
<keyword evidence="1" id="KW-1133">Transmembrane helix</keyword>
<feature type="transmembrane region" description="Helical" evidence="1">
    <location>
        <begin position="7"/>
        <end position="25"/>
    </location>
</feature>
<name>A0A3B0SJG3_9ZZZZ</name>
<dbReference type="EMBL" id="UOEI01000393">
    <property type="protein sequence ID" value="VAW04343.1"/>
    <property type="molecule type" value="Genomic_DNA"/>
</dbReference>
<reference evidence="2" key="1">
    <citation type="submission" date="2018-06" db="EMBL/GenBank/DDBJ databases">
        <authorList>
            <person name="Zhirakovskaya E."/>
        </authorList>
    </citation>
    <scope>NUCLEOTIDE SEQUENCE</scope>
</reference>
<accession>A0A3B0SJG3</accession>